<evidence type="ECO:0000313" key="2">
    <source>
        <dbReference type="Proteomes" id="UP000245626"/>
    </source>
</evidence>
<reference evidence="1 2" key="1">
    <citation type="journal article" date="2018" name="Mol. Biol. Evol.">
        <title>Broad Genomic Sampling Reveals a Smut Pathogenic Ancestry of the Fungal Clade Ustilaginomycotina.</title>
        <authorList>
            <person name="Kijpornyongpan T."/>
            <person name="Mondo S.J."/>
            <person name="Barry K."/>
            <person name="Sandor L."/>
            <person name="Lee J."/>
            <person name="Lipzen A."/>
            <person name="Pangilinan J."/>
            <person name="LaButti K."/>
            <person name="Hainaut M."/>
            <person name="Henrissat B."/>
            <person name="Grigoriev I.V."/>
            <person name="Spatafora J.W."/>
            <person name="Aime M.C."/>
        </authorList>
    </citation>
    <scope>NUCLEOTIDE SEQUENCE [LARGE SCALE GENOMIC DNA]</scope>
    <source>
        <strain evidence="1 2">SA 807</strain>
    </source>
</reference>
<keyword evidence="2" id="KW-1185">Reference proteome</keyword>
<accession>A0ACD0NZW6</accession>
<dbReference type="Proteomes" id="UP000245626">
    <property type="component" value="Unassembled WGS sequence"/>
</dbReference>
<proteinExistence type="predicted"/>
<protein>
    <submittedName>
        <fullName evidence="1">Uncharacterized protein</fullName>
    </submittedName>
</protein>
<sequence length="304" mass="32373">MDQSELQVYEHQLSQVESALSSDPSNAELKNLRDELVNLITLTKSLVETQPAAPEVKPSAASSRPKASSSSSPPPPAQLSPTHDSNNPASAAIPAQYATKPAHRFAAGEDCQARYAADGRWYPARITSVGGSAQNPVYSIVFKGYNTTELLTAADLRPNRVSASSATSSSAAAAAAITSSTTSTGRKRAAEEANVSGSDSKIGSASGSVAKKKQSEEEEAEKERKRRKNEKKSEKYAAKQAAQEDKAQAWQKFAKKGAKKGYGMGGEKSIFKTPDDPYAKVGVVGAGRGMTQYNQRSKHVYEEN</sequence>
<dbReference type="EMBL" id="KZ819860">
    <property type="protein sequence ID" value="PWN51234.1"/>
    <property type="molecule type" value="Genomic_DNA"/>
</dbReference>
<organism evidence="1 2">
    <name type="scientific">Violaceomyces palustris</name>
    <dbReference type="NCBI Taxonomy" id="1673888"/>
    <lineage>
        <taxon>Eukaryota</taxon>
        <taxon>Fungi</taxon>
        <taxon>Dikarya</taxon>
        <taxon>Basidiomycota</taxon>
        <taxon>Ustilaginomycotina</taxon>
        <taxon>Ustilaginomycetes</taxon>
        <taxon>Violaceomycetales</taxon>
        <taxon>Violaceomycetaceae</taxon>
        <taxon>Violaceomyces</taxon>
    </lineage>
</organism>
<name>A0ACD0NZW6_9BASI</name>
<gene>
    <name evidence="1" type="ORF">IE53DRAFT_58808</name>
</gene>
<evidence type="ECO:0000313" key="1">
    <source>
        <dbReference type="EMBL" id="PWN51234.1"/>
    </source>
</evidence>